<dbReference type="SUPFAM" id="SSF56954">
    <property type="entry name" value="Outer membrane efflux proteins (OEP)"/>
    <property type="match status" value="1"/>
</dbReference>
<dbReference type="GO" id="GO:0015288">
    <property type="term" value="F:porin activity"/>
    <property type="evidence" value="ECO:0007669"/>
    <property type="project" value="TreeGrafter"/>
</dbReference>
<comment type="subcellular location">
    <subcellularLocation>
        <location evidence="1">Cell outer membrane</location>
    </subcellularLocation>
</comment>
<evidence type="ECO:0000256" key="7">
    <source>
        <dbReference type="ARBA" id="ARBA00023237"/>
    </source>
</evidence>
<protein>
    <submittedName>
        <fullName evidence="10">Outer membrane protein</fullName>
    </submittedName>
</protein>
<keyword evidence="4" id="KW-1134">Transmembrane beta strand</keyword>
<evidence type="ECO:0000256" key="8">
    <source>
        <dbReference type="SAM" id="Coils"/>
    </source>
</evidence>
<evidence type="ECO:0000256" key="5">
    <source>
        <dbReference type="ARBA" id="ARBA00022692"/>
    </source>
</evidence>
<dbReference type="Gene3D" id="1.20.1600.10">
    <property type="entry name" value="Outer membrane efflux proteins (OEP)"/>
    <property type="match status" value="1"/>
</dbReference>
<evidence type="ECO:0000313" key="10">
    <source>
        <dbReference type="EMBL" id="PTQ89044.1"/>
    </source>
</evidence>
<evidence type="ECO:0000256" key="1">
    <source>
        <dbReference type="ARBA" id="ARBA00004442"/>
    </source>
</evidence>
<evidence type="ECO:0000256" key="6">
    <source>
        <dbReference type="ARBA" id="ARBA00023136"/>
    </source>
</evidence>
<dbReference type="GO" id="GO:0015562">
    <property type="term" value="F:efflux transmembrane transporter activity"/>
    <property type="evidence" value="ECO:0007669"/>
    <property type="project" value="InterPro"/>
</dbReference>
<evidence type="ECO:0000256" key="9">
    <source>
        <dbReference type="SAM" id="SignalP"/>
    </source>
</evidence>
<feature type="coiled-coil region" evidence="8">
    <location>
        <begin position="175"/>
        <end position="202"/>
    </location>
</feature>
<dbReference type="GO" id="GO:0009279">
    <property type="term" value="C:cell outer membrane"/>
    <property type="evidence" value="ECO:0007669"/>
    <property type="project" value="UniProtKB-SubCell"/>
</dbReference>
<comment type="caution">
    <text evidence="10">The sequence shown here is derived from an EMBL/GenBank/DDBJ whole genome shotgun (WGS) entry which is preliminary data.</text>
</comment>
<evidence type="ECO:0000313" key="11">
    <source>
        <dbReference type="Proteomes" id="UP000244223"/>
    </source>
</evidence>
<evidence type="ECO:0000256" key="2">
    <source>
        <dbReference type="ARBA" id="ARBA00007613"/>
    </source>
</evidence>
<accession>A0A2T5IYG4</accession>
<dbReference type="RefSeq" id="WP_107865957.1">
    <property type="nucleotide sequence ID" value="NZ_QAON01000009.1"/>
</dbReference>
<dbReference type="PANTHER" id="PTHR30026:SF22">
    <property type="entry name" value="OUTER MEMBRANE EFFLUX PROTEIN"/>
    <property type="match status" value="1"/>
</dbReference>
<proteinExistence type="inferred from homology"/>
<dbReference type="InterPro" id="IPR003423">
    <property type="entry name" value="OMP_efflux"/>
</dbReference>
<keyword evidence="9" id="KW-0732">Signal</keyword>
<evidence type="ECO:0000256" key="4">
    <source>
        <dbReference type="ARBA" id="ARBA00022452"/>
    </source>
</evidence>
<keyword evidence="6" id="KW-0472">Membrane</keyword>
<dbReference type="Pfam" id="PF02321">
    <property type="entry name" value="OEP"/>
    <property type="match status" value="2"/>
</dbReference>
<dbReference type="Proteomes" id="UP000244223">
    <property type="component" value="Unassembled WGS sequence"/>
</dbReference>
<keyword evidence="8" id="KW-0175">Coiled coil</keyword>
<dbReference type="PANTHER" id="PTHR30026">
    <property type="entry name" value="OUTER MEMBRANE PROTEIN TOLC"/>
    <property type="match status" value="1"/>
</dbReference>
<dbReference type="InterPro" id="IPR051906">
    <property type="entry name" value="TolC-like"/>
</dbReference>
<evidence type="ECO:0000256" key="3">
    <source>
        <dbReference type="ARBA" id="ARBA00022448"/>
    </source>
</evidence>
<dbReference type="AlphaFoldDB" id="A0A2T5IYG4"/>
<keyword evidence="7" id="KW-0998">Cell outer membrane</keyword>
<comment type="similarity">
    <text evidence="2">Belongs to the outer membrane factor (OMF) (TC 1.B.17) family.</text>
</comment>
<dbReference type="OrthoDB" id="6395775at2"/>
<feature type="signal peptide" evidence="9">
    <location>
        <begin position="1"/>
        <end position="17"/>
    </location>
</feature>
<keyword evidence="5" id="KW-0812">Transmembrane</keyword>
<dbReference type="EMBL" id="QAON01000009">
    <property type="protein sequence ID" value="PTQ89044.1"/>
    <property type="molecule type" value="Genomic_DNA"/>
</dbReference>
<dbReference type="GO" id="GO:1990281">
    <property type="term" value="C:efflux pump complex"/>
    <property type="evidence" value="ECO:0007669"/>
    <property type="project" value="TreeGrafter"/>
</dbReference>
<sequence length="436" mass="48189">MKLGAFMLLCIPLFAQAQSLAEAVEQALIFHPQLQAGQQQIQAQIAEVQQQQAQLKPHVMLTGEWGRSRVDTRAPFPESGLRWPNQLSLVVNQSLYSAGALDTAVDMAKLQLTVSETAQLQRQITIAMQTIIAYAAIGKDQSLINLYQQTVNTLSQAQQDTVKRFNAGEVTRTDIALADARLAEAKAQLSQAQAQLVISEARFQQLTGQVPQQISLQLPNIPLPANLEAALVLAQQSPRLQSQMQQVQLKEKAIQLAESDDKARINLQARASSQDNTDFGYERMSTWGVFVQAQLPLYQGGRPQALIRSAQAEYLASQQQLIDERATIQQDMTSAWQHWQAANAQVPAYQAQVQAAQIALLSTQKELQVGTRTTLDLLNAERELLAAKINLLLSEQERGLASYQVLSVIGDLSVLTPDTRQLSTNKTQETQYAHTF</sequence>
<reference evidence="10 11" key="1">
    <citation type="submission" date="2018-04" db="EMBL/GenBank/DDBJ databases">
        <title>Genomic Encyclopedia of Archaeal and Bacterial Type Strains, Phase II (KMG-II): from individual species to whole genera.</title>
        <authorList>
            <person name="Goeker M."/>
        </authorList>
    </citation>
    <scope>NUCLEOTIDE SEQUENCE [LARGE SCALE GENOMIC DNA]</scope>
    <source>
        <strain evidence="10 11">DSM 5822</strain>
    </source>
</reference>
<organism evidence="10 11">
    <name type="scientific">Agitococcus lubricus</name>
    <dbReference type="NCBI Taxonomy" id="1077255"/>
    <lineage>
        <taxon>Bacteria</taxon>
        <taxon>Pseudomonadati</taxon>
        <taxon>Pseudomonadota</taxon>
        <taxon>Gammaproteobacteria</taxon>
        <taxon>Moraxellales</taxon>
        <taxon>Moraxellaceae</taxon>
        <taxon>Agitococcus</taxon>
    </lineage>
</organism>
<name>A0A2T5IYG4_9GAMM</name>
<gene>
    <name evidence="10" type="ORF">C8N29_10965</name>
</gene>
<keyword evidence="11" id="KW-1185">Reference proteome</keyword>
<feature type="chain" id="PRO_5031543262" evidence="9">
    <location>
        <begin position="18"/>
        <end position="436"/>
    </location>
</feature>
<keyword evidence="3" id="KW-0813">Transport</keyword>